<feature type="signal peptide" evidence="13">
    <location>
        <begin position="1"/>
        <end position="24"/>
    </location>
</feature>
<evidence type="ECO:0000256" key="13">
    <source>
        <dbReference type="SAM" id="SignalP"/>
    </source>
</evidence>
<evidence type="ECO:0000256" key="1">
    <source>
        <dbReference type="ARBA" id="ARBA00001971"/>
    </source>
</evidence>
<dbReference type="GO" id="GO:0005506">
    <property type="term" value="F:iron ion binding"/>
    <property type="evidence" value="ECO:0007669"/>
    <property type="project" value="InterPro"/>
</dbReference>
<evidence type="ECO:0000313" key="14">
    <source>
        <dbReference type="EMBL" id="OBZ76516.1"/>
    </source>
</evidence>
<dbReference type="InterPro" id="IPR050364">
    <property type="entry name" value="Cytochrome_P450_fung"/>
</dbReference>
<comment type="caution">
    <text evidence="14">The sequence shown here is derived from an EMBL/GenBank/DDBJ whole genome shotgun (WGS) entry which is preliminary data.</text>
</comment>
<evidence type="ECO:0000256" key="4">
    <source>
        <dbReference type="ARBA" id="ARBA00010617"/>
    </source>
</evidence>
<dbReference type="GO" id="GO:0016705">
    <property type="term" value="F:oxidoreductase activity, acting on paired donors, with incorporation or reduction of molecular oxygen"/>
    <property type="evidence" value="ECO:0007669"/>
    <property type="project" value="InterPro"/>
</dbReference>
<dbReference type="GO" id="GO:0004497">
    <property type="term" value="F:monooxygenase activity"/>
    <property type="evidence" value="ECO:0007669"/>
    <property type="project" value="UniProtKB-KW"/>
</dbReference>
<gene>
    <name evidence="14" type="ORF">A0H81_03499</name>
</gene>
<dbReference type="PANTHER" id="PTHR46300">
    <property type="entry name" value="P450, PUTATIVE (EUROFUNG)-RELATED-RELATED"/>
    <property type="match status" value="1"/>
</dbReference>
<evidence type="ECO:0000256" key="10">
    <source>
        <dbReference type="ARBA" id="ARBA00023004"/>
    </source>
</evidence>
<evidence type="ECO:0000256" key="5">
    <source>
        <dbReference type="ARBA" id="ARBA00022617"/>
    </source>
</evidence>
<dbReference type="AlphaFoldDB" id="A0A1C7MJH8"/>
<keyword evidence="8" id="KW-1133">Transmembrane helix</keyword>
<keyword evidence="7" id="KW-0479">Metal-binding</keyword>
<keyword evidence="9" id="KW-0560">Oxidoreductase</keyword>
<dbReference type="InterPro" id="IPR001128">
    <property type="entry name" value="Cyt_P450"/>
</dbReference>
<sequence>MLSLVLTAVFLSVVIFLVDRQLKARRLPPGPRAESIPQDPRGPWIAFESLRQRYGPIFSFFRGTRPVIVISKAQAAWDLLEKREIYSSRPRMVVAFVS</sequence>
<keyword evidence="6" id="KW-0812">Transmembrane</keyword>
<keyword evidence="13" id="KW-0732">Signal</keyword>
<keyword evidence="15" id="KW-1185">Reference proteome</keyword>
<evidence type="ECO:0000256" key="11">
    <source>
        <dbReference type="ARBA" id="ARBA00023033"/>
    </source>
</evidence>
<comment type="pathway">
    <text evidence="3">Secondary metabolite biosynthesis.</text>
</comment>
<dbReference type="SUPFAM" id="SSF48264">
    <property type="entry name" value="Cytochrome P450"/>
    <property type="match status" value="1"/>
</dbReference>
<evidence type="ECO:0000256" key="3">
    <source>
        <dbReference type="ARBA" id="ARBA00005179"/>
    </source>
</evidence>
<dbReference type="Gene3D" id="1.10.630.10">
    <property type="entry name" value="Cytochrome P450"/>
    <property type="match status" value="1"/>
</dbReference>
<evidence type="ECO:0000313" key="15">
    <source>
        <dbReference type="Proteomes" id="UP000092993"/>
    </source>
</evidence>
<evidence type="ECO:0000256" key="6">
    <source>
        <dbReference type="ARBA" id="ARBA00022692"/>
    </source>
</evidence>
<dbReference type="InterPro" id="IPR002401">
    <property type="entry name" value="Cyt_P450_E_grp-I"/>
</dbReference>
<keyword evidence="12" id="KW-0472">Membrane</keyword>
<dbReference type="InterPro" id="IPR036396">
    <property type="entry name" value="Cyt_P450_sf"/>
</dbReference>
<keyword evidence="10" id="KW-0408">Iron</keyword>
<name>A0A1C7MJH8_GRIFR</name>
<accession>A0A1C7MJH8</accession>
<evidence type="ECO:0000256" key="2">
    <source>
        <dbReference type="ARBA" id="ARBA00004370"/>
    </source>
</evidence>
<dbReference type="OrthoDB" id="1055148at2759"/>
<comment type="similarity">
    <text evidence="4">Belongs to the cytochrome P450 family.</text>
</comment>
<dbReference type="EMBL" id="LUGG01000003">
    <property type="protein sequence ID" value="OBZ76516.1"/>
    <property type="molecule type" value="Genomic_DNA"/>
</dbReference>
<evidence type="ECO:0000256" key="8">
    <source>
        <dbReference type="ARBA" id="ARBA00022989"/>
    </source>
</evidence>
<comment type="cofactor">
    <cofactor evidence="1">
        <name>heme</name>
        <dbReference type="ChEBI" id="CHEBI:30413"/>
    </cofactor>
</comment>
<dbReference type="PRINTS" id="PR00463">
    <property type="entry name" value="EP450I"/>
</dbReference>
<feature type="chain" id="PRO_5008889164" evidence="13">
    <location>
        <begin position="25"/>
        <end position="98"/>
    </location>
</feature>
<dbReference type="Pfam" id="PF00067">
    <property type="entry name" value="p450"/>
    <property type="match status" value="1"/>
</dbReference>
<keyword evidence="5" id="KW-0349">Heme</keyword>
<reference evidence="14 15" key="1">
    <citation type="submission" date="2016-03" db="EMBL/GenBank/DDBJ databases">
        <title>Whole genome sequencing of Grifola frondosa 9006-11.</title>
        <authorList>
            <person name="Min B."/>
            <person name="Park H."/>
            <person name="Kim J.-G."/>
            <person name="Cho H."/>
            <person name="Oh Y.-L."/>
            <person name="Kong W.-S."/>
            <person name="Choi I.-G."/>
        </authorList>
    </citation>
    <scope>NUCLEOTIDE SEQUENCE [LARGE SCALE GENOMIC DNA]</scope>
    <source>
        <strain evidence="14 15">9006-11</strain>
    </source>
</reference>
<evidence type="ECO:0000256" key="7">
    <source>
        <dbReference type="ARBA" id="ARBA00022723"/>
    </source>
</evidence>
<organism evidence="14 15">
    <name type="scientific">Grifola frondosa</name>
    <name type="common">Maitake</name>
    <name type="synonym">Polyporus frondosus</name>
    <dbReference type="NCBI Taxonomy" id="5627"/>
    <lineage>
        <taxon>Eukaryota</taxon>
        <taxon>Fungi</taxon>
        <taxon>Dikarya</taxon>
        <taxon>Basidiomycota</taxon>
        <taxon>Agaricomycotina</taxon>
        <taxon>Agaricomycetes</taxon>
        <taxon>Polyporales</taxon>
        <taxon>Grifolaceae</taxon>
        <taxon>Grifola</taxon>
    </lineage>
</organism>
<dbReference type="GO" id="GO:0020037">
    <property type="term" value="F:heme binding"/>
    <property type="evidence" value="ECO:0007669"/>
    <property type="project" value="InterPro"/>
</dbReference>
<protein>
    <submittedName>
        <fullName evidence="14">Uncharacterized protein</fullName>
    </submittedName>
</protein>
<dbReference type="GO" id="GO:0016020">
    <property type="term" value="C:membrane"/>
    <property type="evidence" value="ECO:0007669"/>
    <property type="project" value="UniProtKB-SubCell"/>
</dbReference>
<comment type="subcellular location">
    <subcellularLocation>
        <location evidence="2">Membrane</location>
    </subcellularLocation>
</comment>
<evidence type="ECO:0000256" key="12">
    <source>
        <dbReference type="ARBA" id="ARBA00023136"/>
    </source>
</evidence>
<dbReference type="STRING" id="5627.A0A1C7MJH8"/>
<keyword evidence="11" id="KW-0503">Monooxygenase</keyword>
<proteinExistence type="inferred from homology"/>
<evidence type="ECO:0000256" key="9">
    <source>
        <dbReference type="ARBA" id="ARBA00023002"/>
    </source>
</evidence>
<dbReference type="Proteomes" id="UP000092993">
    <property type="component" value="Unassembled WGS sequence"/>
</dbReference>